<evidence type="ECO:0000313" key="2">
    <source>
        <dbReference type="Proteomes" id="UP000623467"/>
    </source>
</evidence>
<accession>A0A8H6Y7H9</accession>
<comment type="caution">
    <text evidence="1">The sequence shown here is derived from an EMBL/GenBank/DDBJ whole genome shotgun (WGS) entry which is preliminary data.</text>
</comment>
<reference evidence="1" key="1">
    <citation type="submission" date="2020-05" db="EMBL/GenBank/DDBJ databases">
        <title>Mycena genomes resolve the evolution of fungal bioluminescence.</title>
        <authorList>
            <person name="Tsai I.J."/>
        </authorList>
    </citation>
    <scope>NUCLEOTIDE SEQUENCE</scope>
    <source>
        <strain evidence="1">160909Yilan</strain>
    </source>
</reference>
<name>A0A8H6Y7H9_9AGAR</name>
<dbReference type="Proteomes" id="UP000623467">
    <property type="component" value="Unassembled WGS sequence"/>
</dbReference>
<organism evidence="1 2">
    <name type="scientific">Mycena sanguinolenta</name>
    <dbReference type="NCBI Taxonomy" id="230812"/>
    <lineage>
        <taxon>Eukaryota</taxon>
        <taxon>Fungi</taxon>
        <taxon>Dikarya</taxon>
        <taxon>Basidiomycota</taxon>
        <taxon>Agaricomycotina</taxon>
        <taxon>Agaricomycetes</taxon>
        <taxon>Agaricomycetidae</taxon>
        <taxon>Agaricales</taxon>
        <taxon>Marasmiineae</taxon>
        <taxon>Mycenaceae</taxon>
        <taxon>Mycena</taxon>
    </lineage>
</organism>
<protein>
    <submittedName>
        <fullName evidence="1">Uncharacterized protein</fullName>
    </submittedName>
</protein>
<proteinExistence type="predicted"/>
<gene>
    <name evidence="1" type="ORF">MSAN_01514800</name>
</gene>
<keyword evidence="2" id="KW-1185">Reference proteome</keyword>
<dbReference type="EMBL" id="JACAZH010000012">
    <property type="protein sequence ID" value="KAF7353269.1"/>
    <property type="molecule type" value="Genomic_DNA"/>
</dbReference>
<sequence>MNLQPLSTPESNVMSTTNNTDSAAYAGAFFPQATGFNICGGVFTSNVTKNVYNPLPEPTAFRTVLLGDVNLIKEYKEMRSSPQSSLGGRRTPGASVRRVYTAKIEGHASGHMTVTMYEGDGAEEAWNQHLANYEAVWHPNIMQLYGLLIIETTEFEEAASYIFDVFCKPLIDYFNPPVWIRSVTGGLCLDLAQGEPKTRIKLPPLRDAHVLRLENVSLDAPDSEDIIILSLSEEQYLKLCSGFPIARSWCFQVPTEHLIGAGIFRLDSQYGTCVRITEPLQILPEAEPHWVYYGEGSGELLPNSWIRLKFEPHLGLSAYEIQSAWLVQASRIFTELQEEAYVENYICVYRVQFILRIADKHHIPEGYLFVCPPRDFRTELHPNLYEWPACPAYWSLDPSGAARLSTDNARILGFPAIHIETTMTGKSWDRSVYSGLRRFHEGKGFNPDSREVARQLGYPLYEGLRNVDSDPPFPAHDVGACHALVSIPVALFGLQALSSPPLQMQTSQRPIQIMHRVQPVFPALLLLLARVKSRRGAKSAGTRMALVAKAGPESSPPLPYYPRVELLHLDDTMATPFDAAAVCSVGPIPMHTQTPCWGAAALPPYSDNFCHFTLLLAYACMILAHGPVLEINLDKAEVVKLLI</sequence>
<dbReference type="AlphaFoldDB" id="A0A8H6Y7H9"/>
<evidence type="ECO:0000313" key="1">
    <source>
        <dbReference type="EMBL" id="KAF7353269.1"/>
    </source>
</evidence>